<dbReference type="Gene3D" id="3.40.50.720">
    <property type="entry name" value="NAD(P)-binding Rossmann-like Domain"/>
    <property type="match status" value="1"/>
</dbReference>
<reference evidence="4 6" key="3">
    <citation type="submission" date="2016-10" db="EMBL/GenBank/DDBJ databases">
        <authorList>
            <person name="de Groot N.N."/>
        </authorList>
    </citation>
    <scope>NUCLEOTIDE SEQUENCE [LARGE SCALE GENOMIC DNA]</scope>
    <source>
        <strain evidence="4 6">CGMCC 1.6117</strain>
    </source>
</reference>
<comment type="similarity">
    <text evidence="1">Belongs to the short-chain dehydrogenases/reductases (SDR) family.</text>
</comment>
<accession>A0A099EWS9</accession>
<dbReference type="EMBL" id="FOJO01000030">
    <property type="protein sequence ID" value="SFA60689.1"/>
    <property type="molecule type" value="Genomic_DNA"/>
</dbReference>
<evidence type="ECO:0000313" key="4">
    <source>
        <dbReference type="EMBL" id="SFA60689.1"/>
    </source>
</evidence>
<gene>
    <name evidence="3" type="ORF">IT41_16695</name>
    <name evidence="4" type="ORF">SAMN04487972_13024</name>
</gene>
<evidence type="ECO:0000256" key="1">
    <source>
        <dbReference type="ARBA" id="ARBA00006484"/>
    </source>
</evidence>
<organism evidence="3 5">
    <name type="scientific">Paracoccus halophilus</name>
    <dbReference type="NCBI Taxonomy" id="376733"/>
    <lineage>
        <taxon>Bacteria</taxon>
        <taxon>Pseudomonadati</taxon>
        <taxon>Pseudomonadota</taxon>
        <taxon>Alphaproteobacteria</taxon>
        <taxon>Rhodobacterales</taxon>
        <taxon>Paracoccaceae</taxon>
        <taxon>Paracoccus</taxon>
    </lineage>
</organism>
<dbReference type="OrthoDB" id="9792355at2"/>
<dbReference type="Proteomes" id="UP000029846">
    <property type="component" value="Unassembled WGS sequence"/>
</dbReference>
<reference evidence="3 5" key="2">
    <citation type="submission" date="2014-10" db="EMBL/GenBank/DDBJ databases">
        <title>Paracoccus sanguinis sp. nov., isolated from clinical specimens of New York State patients.</title>
        <authorList>
            <person name="Mingle L.A."/>
            <person name="Cole J.A."/>
            <person name="Lapierre P."/>
            <person name="Musser K.A."/>
        </authorList>
    </citation>
    <scope>NUCLEOTIDE SEQUENCE [LARGE SCALE GENOMIC DNA]</scope>
    <source>
        <strain evidence="3 5">JCM 14014</strain>
    </source>
</reference>
<dbReference type="PANTHER" id="PTHR24321:SF8">
    <property type="entry name" value="ESTRADIOL 17-BETA-DEHYDROGENASE 8-RELATED"/>
    <property type="match status" value="1"/>
</dbReference>
<evidence type="ECO:0000313" key="5">
    <source>
        <dbReference type="Proteomes" id="UP000029846"/>
    </source>
</evidence>
<name>A0A099EWS9_9RHOB</name>
<dbReference type="PRINTS" id="PR00081">
    <property type="entry name" value="GDHRDH"/>
</dbReference>
<dbReference type="Pfam" id="PF13561">
    <property type="entry name" value="adh_short_C2"/>
    <property type="match status" value="1"/>
</dbReference>
<dbReference type="PANTHER" id="PTHR24321">
    <property type="entry name" value="DEHYDROGENASES, SHORT CHAIN"/>
    <property type="match status" value="1"/>
</dbReference>
<dbReference type="SUPFAM" id="SSF51735">
    <property type="entry name" value="NAD(P)-binding Rossmann-fold domains"/>
    <property type="match status" value="1"/>
</dbReference>
<dbReference type="EMBL" id="JRKN01000033">
    <property type="protein sequence ID" value="KGJ02679.1"/>
    <property type="molecule type" value="Genomic_DNA"/>
</dbReference>
<proteinExistence type="inferred from homology"/>
<dbReference type="AlphaFoldDB" id="A0A099EWS9"/>
<reference evidence="3 5" key="1">
    <citation type="submission" date="2014-09" db="EMBL/GenBank/DDBJ databases">
        <authorList>
            <person name="McGinnis J.M."/>
            <person name="Wolfgang W.J."/>
        </authorList>
    </citation>
    <scope>NUCLEOTIDE SEQUENCE [LARGE SCALE GENOMIC DNA]</scope>
    <source>
        <strain evidence="3 5">JCM 14014</strain>
    </source>
</reference>
<sequence length="250" mass="24874">MKYSFKGDVALISGGGSGIGEATAHLLAANGVKVVVSDLAAENVARVVAAITGAGGRAVAHSGDVAQPEDAAAAVACAVENFGALHLAFNNAGIGGKSAPSGDLDPEDWRRVIDINLSGVQYGMHAQIPAMLAAGGGAIVNMSSILGLVGNPTAPAYVAAKHGVLGLTRSAALAYAARGIRINSVHPGYIATPLLDQLDKETLDTLTAQHAIGRLGQADEVAHAVAFLLSEGAGFMTGSALAVDGGYTAA</sequence>
<keyword evidence="5" id="KW-1185">Reference proteome</keyword>
<dbReference type="InterPro" id="IPR020904">
    <property type="entry name" value="Sc_DH/Rdtase_CS"/>
</dbReference>
<dbReference type="RefSeq" id="WP_036743333.1">
    <property type="nucleotide sequence ID" value="NZ_FOJO01000030.1"/>
</dbReference>
<dbReference type="PRINTS" id="PR00080">
    <property type="entry name" value="SDRFAMILY"/>
</dbReference>
<dbReference type="InterPro" id="IPR002347">
    <property type="entry name" value="SDR_fam"/>
</dbReference>
<evidence type="ECO:0000313" key="3">
    <source>
        <dbReference type="EMBL" id="KGJ02679.1"/>
    </source>
</evidence>
<dbReference type="NCBIfam" id="NF005559">
    <property type="entry name" value="PRK07231.1"/>
    <property type="match status" value="1"/>
</dbReference>
<dbReference type="PROSITE" id="PS00061">
    <property type="entry name" value="ADH_SHORT"/>
    <property type="match status" value="1"/>
</dbReference>
<dbReference type="GO" id="GO:0016491">
    <property type="term" value="F:oxidoreductase activity"/>
    <property type="evidence" value="ECO:0007669"/>
    <property type="project" value="UniProtKB-KW"/>
</dbReference>
<evidence type="ECO:0000313" key="6">
    <source>
        <dbReference type="Proteomes" id="UP000182312"/>
    </source>
</evidence>
<dbReference type="InterPro" id="IPR036291">
    <property type="entry name" value="NAD(P)-bd_dom_sf"/>
</dbReference>
<protein>
    <submittedName>
        <fullName evidence="4">NAD(P)-dependent dehydrogenase, short-chain alcohol dehydrogenase family</fullName>
    </submittedName>
    <submittedName>
        <fullName evidence="3">Short-chain dehydrogenase</fullName>
    </submittedName>
</protein>
<dbReference type="FunFam" id="3.40.50.720:FF:000084">
    <property type="entry name" value="Short-chain dehydrogenase reductase"/>
    <property type="match status" value="1"/>
</dbReference>
<keyword evidence="2" id="KW-0560">Oxidoreductase</keyword>
<dbReference type="Proteomes" id="UP000182312">
    <property type="component" value="Unassembled WGS sequence"/>
</dbReference>
<dbReference type="eggNOG" id="COG1028">
    <property type="taxonomic scope" value="Bacteria"/>
</dbReference>
<evidence type="ECO:0000256" key="2">
    <source>
        <dbReference type="ARBA" id="ARBA00023002"/>
    </source>
</evidence>
<dbReference type="STRING" id="376733.SAMN04487972_13024"/>